<dbReference type="PANTHER" id="PTHR23308">
    <property type="entry name" value="NUCLEAR INHIBITOR OF PROTEIN PHOSPHATASE-1"/>
    <property type="match status" value="1"/>
</dbReference>
<dbReference type="Gene3D" id="2.60.200.20">
    <property type="match status" value="1"/>
</dbReference>
<dbReference type="InterPro" id="IPR032030">
    <property type="entry name" value="YscD_cytoplasmic_dom"/>
</dbReference>
<evidence type="ECO:0000259" key="5">
    <source>
        <dbReference type="PROSITE" id="PS50006"/>
    </source>
</evidence>
<evidence type="ECO:0000313" key="7">
    <source>
        <dbReference type="Proteomes" id="UP000028547"/>
    </source>
</evidence>
<dbReference type="Gene3D" id="1.25.40.10">
    <property type="entry name" value="Tetratricopeptide repeat domain"/>
    <property type="match status" value="1"/>
</dbReference>
<keyword evidence="4" id="KW-0472">Membrane</keyword>
<feature type="repeat" description="TPR" evidence="1">
    <location>
        <begin position="515"/>
        <end position="548"/>
    </location>
</feature>
<name>A0A084T1M2_9BACT</name>
<accession>A0A084T1M2</accession>
<feature type="coiled-coil region" evidence="2">
    <location>
        <begin position="247"/>
        <end position="274"/>
    </location>
</feature>
<keyword evidence="1" id="KW-0802">TPR repeat</keyword>
<feature type="compositionally biased region" description="Basic and acidic residues" evidence="3">
    <location>
        <begin position="595"/>
        <end position="609"/>
    </location>
</feature>
<dbReference type="PROSITE" id="PS50005">
    <property type="entry name" value="TPR"/>
    <property type="match status" value="1"/>
</dbReference>
<evidence type="ECO:0000256" key="2">
    <source>
        <dbReference type="SAM" id="Coils"/>
    </source>
</evidence>
<dbReference type="EMBL" id="JPMI01000006">
    <property type="protein sequence ID" value="KFA94607.1"/>
    <property type="molecule type" value="Genomic_DNA"/>
</dbReference>
<keyword evidence="4" id="KW-0812">Transmembrane</keyword>
<evidence type="ECO:0000256" key="4">
    <source>
        <dbReference type="SAM" id="Phobius"/>
    </source>
</evidence>
<feature type="transmembrane region" description="Helical" evidence="4">
    <location>
        <begin position="229"/>
        <end position="247"/>
    </location>
</feature>
<dbReference type="Pfam" id="PF16697">
    <property type="entry name" value="Yop-YscD_cpl"/>
    <property type="match status" value="1"/>
</dbReference>
<comment type="caution">
    <text evidence="6">The sequence shown here is derived from an EMBL/GenBank/DDBJ whole genome shotgun (WGS) entry which is preliminary data.</text>
</comment>
<evidence type="ECO:0000256" key="3">
    <source>
        <dbReference type="SAM" id="MobiDB-lite"/>
    </source>
</evidence>
<evidence type="ECO:0000256" key="1">
    <source>
        <dbReference type="PROSITE-ProRule" id="PRU00339"/>
    </source>
</evidence>
<dbReference type="Proteomes" id="UP000028547">
    <property type="component" value="Unassembled WGS sequence"/>
</dbReference>
<dbReference type="InterPro" id="IPR011990">
    <property type="entry name" value="TPR-like_helical_dom_sf"/>
</dbReference>
<keyword evidence="2" id="KW-0175">Coiled coil</keyword>
<organism evidence="6 7">
    <name type="scientific">Archangium violaceum Cb vi76</name>
    <dbReference type="NCBI Taxonomy" id="1406225"/>
    <lineage>
        <taxon>Bacteria</taxon>
        <taxon>Pseudomonadati</taxon>
        <taxon>Myxococcota</taxon>
        <taxon>Myxococcia</taxon>
        <taxon>Myxococcales</taxon>
        <taxon>Cystobacterineae</taxon>
        <taxon>Archangiaceae</taxon>
        <taxon>Archangium</taxon>
    </lineage>
</organism>
<dbReference type="PROSITE" id="PS50006">
    <property type="entry name" value="FHA_DOMAIN"/>
    <property type="match status" value="1"/>
</dbReference>
<feature type="region of interest" description="Disordered" evidence="3">
    <location>
        <begin position="149"/>
        <end position="224"/>
    </location>
</feature>
<sequence>MSNGSPPARRRSTTGSSSGDASSSGSTRQRPAVRRTATGVAPAVRAEPPLPVMGTKLVCSAGPCAGQEFALEDGEYVIGRANDNPICIPDTSVSRKHVLIRRLGGGWVVNDLGSGNGTLLNGEPLTDEMPLTHSDTLVLGDTELTFNDNSNATMMMPMPTAPPPRPGRGSTRSSAPAAAPAEEAGGEVSGASGAVPRRPGRPETRVRSARGRAAVTPQDPAAQQRKKRLLILTAAVFVMLAGLLVIMKVQQQREAEVEAQNAQLAQQRREAMDSLFQEAKNSIRDGKWMDAKAKLLELQEMEPNYVQLPDYLARVEKEIPNQQALDAARSSLEKNQLGPAATALAKVSKDTQLFETVRQLRTSLKDKADKRVREALTLLEQKQLDQAKAITDDVLVADPEHRDAKVINEEAARAIAIRDAPPPPTPVKEAPKPWDQAVDRFRDGDLNGAMAMANACAGKSPQCKTLMAQLGDFGTLYKKLEDLDAKGLARLLDLDKKITRGQGSKLSRNAGTRAANIFFKSASAAKASGQYGRAMDNAQRALQADPSHAGANNIVAEMRAKAKDLYLQAYALKDTNPEDAVPKFREVMAMTPSEDETHQKAKSWVEKLK</sequence>
<feature type="region of interest" description="Disordered" evidence="3">
    <location>
        <begin position="590"/>
        <end position="609"/>
    </location>
</feature>
<protein>
    <submittedName>
        <fullName evidence="6">Signal peptide protein</fullName>
    </submittedName>
</protein>
<dbReference type="CDD" id="cd00060">
    <property type="entry name" value="FHA"/>
    <property type="match status" value="1"/>
</dbReference>
<feature type="compositionally biased region" description="Low complexity" evidence="3">
    <location>
        <begin position="13"/>
        <end position="28"/>
    </location>
</feature>
<dbReference type="SUPFAM" id="SSF48452">
    <property type="entry name" value="TPR-like"/>
    <property type="match status" value="1"/>
</dbReference>
<dbReference type="InterPro" id="IPR008984">
    <property type="entry name" value="SMAD_FHA_dom_sf"/>
</dbReference>
<dbReference type="InterPro" id="IPR000253">
    <property type="entry name" value="FHA_dom"/>
</dbReference>
<dbReference type="InterPro" id="IPR050923">
    <property type="entry name" value="Cell_Proc_Reg/RNA_Proc"/>
</dbReference>
<dbReference type="AlphaFoldDB" id="A0A084T1M2"/>
<dbReference type="SUPFAM" id="SSF49879">
    <property type="entry name" value="SMAD/FHA domain"/>
    <property type="match status" value="1"/>
</dbReference>
<gene>
    <name evidence="6" type="ORF">Q664_01490</name>
</gene>
<feature type="compositionally biased region" description="Low complexity" evidence="3">
    <location>
        <begin position="167"/>
        <end position="183"/>
    </location>
</feature>
<keyword evidence="4" id="KW-1133">Transmembrane helix</keyword>
<evidence type="ECO:0000313" key="6">
    <source>
        <dbReference type="EMBL" id="KFA94607.1"/>
    </source>
</evidence>
<proteinExistence type="predicted"/>
<reference evidence="6 7" key="1">
    <citation type="submission" date="2014-07" db="EMBL/GenBank/DDBJ databases">
        <title>Draft Genome Sequence of Gephyronic Acid Producer, Cystobacter violaceus Strain Cb vi76.</title>
        <authorList>
            <person name="Stevens D.C."/>
            <person name="Young J."/>
            <person name="Carmichael R."/>
            <person name="Tan J."/>
            <person name="Taylor R.E."/>
        </authorList>
    </citation>
    <scope>NUCLEOTIDE SEQUENCE [LARGE SCALE GENOMIC DNA]</scope>
    <source>
        <strain evidence="6 7">Cb vi76</strain>
    </source>
</reference>
<dbReference type="SMART" id="SM00240">
    <property type="entry name" value="FHA"/>
    <property type="match status" value="1"/>
</dbReference>
<dbReference type="InterPro" id="IPR019734">
    <property type="entry name" value="TPR_rpt"/>
</dbReference>
<feature type="region of interest" description="Disordered" evidence="3">
    <location>
        <begin position="1"/>
        <end position="44"/>
    </location>
</feature>
<feature type="domain" description="FHA" evidence="5">
    <location>
        <begin position="76"/>
        <end position="125"/>
    </location>
</feature>